<evidence type="ECO:0000313" key="1">
    <source>
        <dbReference type="EMBL" id="SMH70381.1"/>
    </source>
</evidence>
<gene>
    <name evidence="1" type="ORF">NCS_10188</name>
</gene>
<protein>
    <submittedName>
        <fullName evidence="1">Uncharacterized protein</fullName>
    </submittedName>
</protein>
<reference evidence="2" key="1">
    <citation type="submission" date="2017-03" db="EMBL/GenBank/DDBJ databases">
        <authorList>
            <person name="Herbold C."/>
        </authorList>
    </citation>
    <scope>NUCLEOTIDE SEQUENCE [LARGE SCALE GENOMIC DNA]</scope>
</reference>
<dbReference type="EMBL" id="LT841358">
    <property type="protein sequence ID" value="SMH70381.1"/>
    <property type="molecule type" value="Genomic_DNA"/>
</dbReference>
<proteinExistence type="predicted"/>
<dbReference type="Proteomes" id="UP000230607">
    <property type="component" value="Chromosome 1"/>
</dbReference>
<evidence type="ECO:0000313" key="2">
    <source>
        <dbReference type="Proteomes" id="UP000230607"/>
    </source>
</evidence>
<organism evidence="1 2">
    <name type="scientific">Candidatus Nitrosotalea okcheonensis</name>
    <dbReference type="NCBI Taxonomy" id="1903276"/>
    <lineage>
        <taxon>Archaea</taxon>
        <taxon>Nitrososphaerota</taxon>
        <taxon>Nitrososphaeria</taxon>
        <taxon>Nitrosotaleales</taxon>
        <taxon>Nitrosotaleaceae</taxon>
        <taxon>Nitrosotalea</taxon>
    </lineage>
</organism>
<accession>A0A2H1FC96</accession>
<keyword evidence="2" id="KW-1185">Reference proteome</keyword>
<dbReference type="AlphaFoldDB" id="A0A2H1FC96"/>
<name>A0A2H1FC96_9ARCH</name>
<sequence>MTVNKKEAMDKSIQLCQERINQVDAKLKDQSLSNLQRTMYESEKTIATEELAKIQAAK</sequence>